<dbReference type="EMBL" id="GDID01002535">
    <property type="protein sequence ID" value="JAP94071.1"/>
    <property type="molecule type" value="Transcribed_RNA"/>
</dbReference>
<proteinExistence type="predicted"/>
<dbReference type="SUPFAM" id="SSF47473">
    <property type="entry name" value="EF-hand"/>
    <property type="match status" value="1"/>
</dbReference>
<evidence type="ECO:0000259" key="2">
    <source>
        <dbReference type="PROSITE" id="PS50222"/>
    </source>
</evidence>
<dbReference type="GO" id="GO:0005509">
    <property type="term" value="F:calcium ion binding"/>
    <property type="evidence" value="ECO:0007669"/>
    <property type="project" value="InterPro"/>
</dbReference>
<dbReference type="PROSITE" id="PS00018">
    <property type="entry name" value="EF_HAND_1"/>
    <property type="match status" value="1"/>
</dbReference>
<evidence type="ECO:0000313" key="3">
    <source>
        <dbReference type="EMBL" id="JAP94071.1"/>
    </source>
</evidence>
<dbReference type="InterPro" id="IPR018247">
    <property type="entry name" value="EF_Hand_1_Ca_BS"/>
</dbReference>
<dbReference type="Gene3D" id="1.10.238.10">
    <property type="entry name" value="EF-hand"/>
    <property type="match status" value="1"/>
</dbReference>
<accession>A0A146KF65</accession>
<dbReference type="AlphaFoldDB" id="A0A146KF65"/>
<name>A0A146KF65_9EUKA</name>
<dbReference type="InterPro" id="IPR011992">
    <property type="entry name" value="EF-hand-dom_pair"/>
</dbReference>
<dbReference type="PROSITE" id="PS50222">
    <property type="entry name" value="EF_HAND_2"/>
    <property type="match status" value="1"/>
</dbReference>
<keyword evidence="1" id="KW-0106">Calcium</keyword>
<gene>
    <name evidence="3" type="ORF">TPC1_13405</name>
</gene>
<organism evidence="3">
    <name type="scientific">Trepomonas sp. PC1</name>
    <dbReference type="NCBI Taxonomy" id="1076344"/>
    <lineage>
        <taxon>Eukaryota</taxon>
        <taxon>Metamonada</taxon>
        <taxon>Diplomonadida</taxon>
        <taxon>Hexamitidae</taxon>
        <taxon>Hexamitinae</taxon>
        <taxon>Trepomonas</taxon>
    </lineage>
</organism>
<feature type="domain" description="EF-hand" evidence="2">
    <location>
        <begin position="9"/>
        <end position="44"/>
    </location>
</feature>
<protein>
    <recommendedName>
        <fullName evidence="2">EF-hand domain-containing protein</fullName>
    </recommendedName>
</protein>
<dbReference type="InterPro" id="IPR002048">
    <property type="entry name" value="EF_hand_dom"/>
</dbReference>
<evidence type="ECO:0000256" key="1">
    <source>
        <dbReference type="ARBA" id="ARBA00022837"/>
    </source>
</evidence>
<reference evidence="3" key="1">
    <citation type="submission" date="2015-07" db="EMBL/GenBank/DDBJ databases">
        <title>Adaptation to a free-living lifestyle via gene acquisitions in the diplomonad Trepomonas sp. PC1.</title>
        <authorList>
            <person name="Xu F."/>
            <person name="Jerlstrom-Hultqvist J."/>
            <person name="Kolisko M."/>
            <person name="Simpson A.G.B."/>
            <person name="Roger A.J."/>
            <person name="Svard S.G."/>
            <person name="Andersson J.O."/>
        </authorList>
    </citation>
    <scope>NUCLEOTIDE SEQUENCE</scope>
    <source>
        <strain evidence="3">PC1</strain>
    </source>
</reference>
<sequence>MMQGGAQMMMDPMLQQKFMMLDRDRSGTVNVREIAQAYQQFEFPYTSAKMLLQGISDLPYLDMNTFPMFDRYINSFYQAFMMVSMGNNRISGQQAQQAILTLQFPQVTPQNLMALINKYDVDRDFIEFGEFMAICSYLLICSKLMSKFDGDRNGRLSLDFNGLVSLGIWFI</sequence>